<dbReference type="Pfam" id="PF00999">
    <property type="entry name" value="Na_H_Exchanger"/>
    <property type="match status" value="1"/>
</dbReference>
<dbReference type="PANTHER" id="PTHR32468">
    <property type="entry name" value="CATION/H + ANTIPORTER"/>
    <property type="match status" value="1"/>
</dbReference>
<keyword evidence="12" id="KW-1185">Reference proteome</keyword>
<evidence type="ECO:0000256" key="2">
    <source>
        <dbReference type="ARBA" id="ARBA00022448"/>
    </source>
</evidence>
<dbReference type="AlphaFoldDB" id="A0A849ANZ1"/>
<dbReference type="Gene3D" id="1.20.1530.20">
    <property type="match status" value="1"/>
</dbReference>
<feature type="domain" description="Cation/H+ exchanger transmembrane" evidence="10">
    <location>
        <begin position="15"/>
        <end position="375"/>
    </location>
</feature>
<keyword evidence="6 8" id="KW-0472">Membrane</keyword>
<feature type="transmembrane region" description="Helical" evidence="8">
    <location>
        <begin position="92"/>
        <end position="113"/>
    </location>
</feature>
<dbReference type="PANTHER" id="PTHR32468:SF0">
    <property type="entry name" value="K(+)_H(+) ANTIPORTER 1"/>
    <property type="match status" value="1"/>
</dbReference>
<feature type="signal peptide" evidence="9">
    <location>
        <begin position="1"/>
        <end position="19"/>
    </location>
</feature>
<feature type="transmembrane region" description="Helical" evidence="8">
    <location>
        <begin position="155"/>
        <end position="177"/>
    </location>
</feature>
<dbReference type="Proteomes" id="UP000557772">
    <property type="component" value="Unassembled WGS sequence"/>
</dbReference>
<dbReference type="GO" id="GO:0015297">
    <property type="term" value="F:antiporter activity"/>
    <property type="evidence" value="ECO:0007669"/>
    <property type="project" value="InterPro"/>
</dbReference>
<feature type="transmembrane region" description="Helical" evidence="8">
    <location>
        <begin position="348"/>
        <end position="368"/>
    </location>
</feature>
<feature type="transmembrane region" description="Helical" evidence="8">
    <location>
        <begin position="125"/>
        <end position="143"/>
    </location>
</feature>
<feature type="transmembrane region" description="Helical" evidence="8">
    <location>
        <begin position="61"/>
        <end position="80"/>
    </location>
</feature>
<comment type="caution">
    <text evidence="11">The sequence shown here is derived from an EMBL/GenBank/DDBJ whole genome shotgun (WGS) entry which is preliminary data.</text>
</comment>
<dbReference type="InterPro" id="IPR038770">
    <property type="entry name" value="Na+/solute_symporter_sf"/>
</dbReference>
<dbReference type="GO" id="GO:1902600">
    <property type="term" value="P:proton transmembrane transport"/>
    <property type="evidence" value="ECO:0007669"/>
    <property type="project" value="InterPro"/>
</dbReference>
<evidence type="ECO:0000256" key="9">
    <source>
        <dbReference type="SAM" id="SignalP"/>
    </source>
</evidence>
<feature type="transmembrane region" description="Helical" evidence="8">
    <location>
        <begin position="211"/>
        <end position="229"/>
    </location>
</feature>
<gene>
    <name evidence="11" type="ORF">HJ588_04380</name>
</gene>
<dbReference type="InterPro" id="IPR050794">
    <property type="entry name" value="CPA2_transporter"/>
</dbReference>
<evidence type="ECO:0000256" key="4">
    <source>
        <dbReference type="ARBA" id="ARBA00022989"/>
    </source>
</evidence>
<evidence type="ECO:0000259" key="10">
    <source>
        <dbReference type="Pfam" id="PF00999"/>
    </source>
</evidence>
<evidence type="ECO:0000256" key="8">
    <source>
        <dbReference type="SAM" id="Phobius"/>
    </source>
</evidence>
<keyword evidence="3 8" id="KW-0812">Transmembrane</keyword>
<keyword evidence="9" id="KW-0732">Signal</keyword>
<accession>A0A849ANZ1</accession>
<evidence type="ECO:0000256" key="3">
    <source>
        <dbReference type="ARBA" id="ARBA00022692"/>
    </source>
</evidence>
<evidence type="ECO:0000256" key="7">
    <source>
        <dbReference type="SAM" id="MobiDB-lite"/>
    </source>
</evidence>
<dbReference type="InterPro" id="IPR006153">
    <property type="entry name" value="Cation/H_exchanger_TM"/>
</dbReference>
<keyword evidence="2" id="KW-0813">Transport</keyword>
<evidence type="ECO:0000256" key="6">
    <source>
        <dbReference type="ARBA" id="ARBA00023136"/>
    </source>
</evidence>
<evidence type="ECO:0000313" key="12">
    <source>
        <dbReference type="Proteomes" id="UP000557772"/>
    </source>
</evidence>
<organism evidence="11 12">
    <name type="scientific">Flexivirga aerilata</name>
    <dbReference type="NCBI Taxonomy" id="1656889"/>
    <lineage>
        <taxon>Bacteria</taxon>
        <taxon>Bacillati</taxon>
        <taxon>Actinomycetota</taxon>
        <taxon>Actinomycetes</taxon>
        <taxon>Micrococcales</taxon>
        <taxon>Dermacoccaceae</taxon>
        <taxon>Flexivirga</taxon>
    </lineage>
</organism>
<dbReference type="RefSeq" id="WP_171152356.1">
    <property type="nucleotide sequence ID" value="NZ_JABENB010000001.1"/>
</dbReference>
<protein>
    <submittedName>
        <fullName evidence="11">Cation:proton antiporter</fullName>
    </submittedName>
</protein>
<feature type="region of interest" description="Disordered" evidence="7">
    <location>
        <begin position="380"/>
        <end position="407"/>
    </location>
</feature>
<evidence type="ECO:0000256" key="5">
    <source>
        <dbReference type="ARBA" id="ARBA00023065"/>
    </source>
</evidence>
<evidence type="ECO:0000313" key="11">
    <source>
        <dbReference type="EMBL" id="NNG38512.1"/>
    </source>
</evidence>
<comment type="subcellular location">
    <subcellularLocation>
        <location evidence="1">Membrane</location>
        <topology evidence="1">Multi-pass membrane protein</topology>
    </subcellularLocation>
</comment>
<keyword evidence="4 8" id="KW-1133">Transmembrane helix</keyword>
<proteinExistence type="predicted"/>
<keyword evidence="5" id="KW-0406">Ion transport</keyword>
<feature type="transmembrane region" description="Helical" evidence="8">
    <location>
        <begin position="183"/>
        <end position="204"/>
    </location>
</feature>
<reference evidence="11 12" key="1">
    <citation type="submission" date="2020-05" db="EMBL/GenBank/DDBJ databases">
        <title>Flexivirga sp. ID2601S isolated from air conditioner.</title>
        <authorList>
            <person name="Kim D.H."/>
        </authorList>
    </citation>
    <scope>NUCLEOTIDE SEQUENCE [LARGE SCALE GENOMIC DNA]</scope>
    <source>
        <strain evidence="11 12">ID2601S</strain>
    </source>
</reference>
<evidence type="ECO:0000256" key="1">
    <source>
        <dbReference type="ARBA" id="ARBA00004141"/>
    </source>
</evidence>
<feature type="chain" id="PRO_5039127237" evidence="9">
    <location>
        <begin position="20"/>
        <end position="407"/>
    </location>
</feature>
<name>A0A849ANZ1_9MICO</name>
<sequence>MSLAIACTAAALLTLSAVAGLAAHVTRQPVVVGELTVGILTGTALVYWRPELLSAPSTQEMTQLATLGLCLFLFTIGQEIRAGGSAWRSSAALAVLSAAIPFAFGIAAALWLIPTGTTGGWSSTVFLGVAMAATALPVLYRILDDHVVPERVRSLSLGAAGTLDLVMWITLGVIILARDAGHPSRWLLGPAAVAGILVIGRVVARALRIPWLPRAVAVLLLTGFVWAAAAATEVAGLHYACGAMLAGVTIPRDDSAVREVADTLRHGTFVWPSLYFVLAGAHVDLASVSQQGVWVLLVGTGAVVTKLAGSFTGARWAGLTRAEARQTAVLMNTRGLTEIVILDLGRQLGLIALPTYSALILLTLLATAMTSPLLRALSPQVTEYPPEPTPLSRPSKDRSTTVTRTAA</sequence>
<dbReference type="EMBL" id="JABENB010000001">
    <property type="protein sequence ID" value="NNG38512.1"/>
    <property type="molecule type" value="Genomic_DNA"/>
</dbReference>
<dbReference type="GO" id="GO:0016020">
    <property type="term" value="C:membrane"/>
    <property type="evidence" value="ECO:0007669"/>
    <property type="project" value="UniProtKB-SubCell"/>
</dbReference>